<dbReference type="RefSeq" id="XP_009653758.1">
    <property type="nucleotide sequence ID" value="XM_009655463.1"/>
</dbReference>
<feature type="region of interest" description="Disordered" evidence="4">
    <location>
        <begin position="206"/>
        <end position="236"/>
    </location>
</feature>
<dbReference type="InterPro" id="IPR001660">
    <property type="entry name" value="SAM"/>
</dbReference>
<evidence type="ECO:0000256" key="3">
    <source>
        <dbReference type="PROSITE-ProRule" id="PRU00267"/>
    </source>
</evidence>
<feature type="region of interest" description="Disordered" evidence="4">
    <location>
        <begin position="68"/>
        <end position="121"/>
    </location>
</feature>
<dbReference type="Pfam" id="PF00536">
    <property type="entry name" value="SAM_1"/>
    <property type="match status" value="1"/>
</dbReference>
<dbReference type="SUPFAM" id="SSF47769">
    <property type="entry name" value="SAM/Pointed domain"/>
    <property type="match status" value="1"/>
</dbReference>
<name>G2XFN7_VERDV</name>
<gene>
    <name evidence="6" type="ORF">VDAG_09161</name>
</gene>
<proteinExistence type="predicted"/>
<sequence length="518" mass="56442">MAQGLDIIFAELGISQYLDIFVEQGFDTWATILDVTESDLDVLGVKLGHRRKLQRRIANSRGLAPEASLVSPVRASSEDTKPENPNPEPARQETKDTTVVTKRKYRRHPKADDNAPGRPPSAYVLFSNKMRDDLKGRNLTFTKIAKLVGEKWQSLSHIEKEPVETQALNAKEKYNQDLAEYKKTNEFKKYLHYLHDFKQKQLHRTQAVKNGTKHKGSSASATPGGSGAGRDSDSVVRGDAPLARKQRVGSVTSMPDYPFAAATSFSHQHSIEEPVHSPASTAFELERSPIMLSGSPHGSQWRTRSLTWSDAQASPENGVPPHLPSLPDVFNDGRMAGVARTSDNPAFGGYMPSQTSMARHSQTMPLLKHKMSSNSGFSYNRTPSDASLPIHALLSSSRSGSSPPFESYSMPFYGQQTTSDQTLPFPATTPISGATGVVSGRPTAYSWPEPWTNVISERRPPPPLTKNSSSGSSRTTDVSTTTSISVHDSAGTSAKADANLDGMNALLRAGEIVGRREG</sequence>
<evidence type="ECO:0000313" key="6">
    <source>
        <dbReference type="EMBL" id="EGY18635.1"/>
    </source>
</evidence>
<dbReference type="Gene3D" id="1.10.30.10">
    <property type="entry name" value="High mobility group box domain"/>
    <property type="match status" value="1"/>
</dbReference>
<dbReference type="PROSITE" id="PS50118">
    <property type="entry name" value="HMG_BOX_2"/>
    <property type="match status" value="1"/>
</dbReference>
<organism evidence="6 7">
    <name type="scientific">Verticillium dahliae (strain VdLs.17 / ATCC MYA-4575 / FGSC 10137)</name>
    <name type="common">Verticillium wilt</name>
    <dbReference type="NCBI Taxonomy" id="498257"/>
    <lineage>
        <taxon>Eukaryota</taxon>
        <taxon>Fungi</taxon>
        <taxon>Dikarya</taxon>
        <taxon>Ascomycota</taxon>
        <taxon>Pezizomycotina</taxon>
        <taxon>Sordariomycetes</taxon>
        <taxon>Hypocreomycetidae</taxon>
        <taxon>Glomerellales</taxon>
        <taxon>Plectosphaerellaceae</taxon>
        <taxon>Verticillium</taxon>
    </lineage>
</organism>
<dbReference type="EMBL" id="DS572717">
    <property type="protein sequence ID" value="EGY18635.1"/>
    <property type="molecule type" value="Genomic_DNA"/>
</dbReference>
<keyword evidence="2 3" id="KW-0539">Nucleus</keyword>
<dbReference type="InParanoid" id="G2XFN7"/>
<dbReference type="KEGG" id="vda:VDAG_09161"/>
<evidence type="ECO:0000259" key="5">
    <source>
        <dbReference type="PROSITE" id="PS50118"/>
    </source>
</evidence>
<dbReference type="InterPro" id="IPR051965">
    <property type="entry name" value="ChromReg_NeuronalGeneExpr"/>
</dbReference>
<dbReference type="GO" id="GO:0005634">
    <property type="term" value="C:nucleus"/>
    <property type="evidence" value="ECO:0007669"/>
    <property type="project" value="UniProtKB-UniRule"/>
</dbReference>
<dbReference type="OrthoDB" id="1919336at2759"/>
<feature type="region of interest" description="Disordered" evidence="4">
    <location>
        <begin position="452"/>
        <end position="498"/>
    </location>
</feature>
<dbReference type="AlphaFoldDB" id="G2XFN7"/>
<dbReference type="STRING" id="498257.G2XFN7"/>
<dbReference type="Gene3D" id="1.10.150.50">
    <property type="entry name" value="Transcription Factor, Ets-1"/>
    <property type="match status" value="1"/>
</dbReference>
<dbReference type="SMART" id="SM00398">
    <property type="entry name" value="HMG"/>
    <property type="match status" value="1"/>
</dbReference>
<dbReference type="HOGENOM" id="CLU_025284_3_1_1"/>
<dbReference type="Proteomes" id="UP000001611">
    <property type="component" value="Chromosome 4"/>
</dbReference>
<dbReference type="SUPFAM" id="SSF47095">
    <property type="entry name" value="HMG-box"/>
    <property type="match status" value="1"/>
</dbReference>
<dbReference type="GeneID" id="20710624"/>
<dbReference type="Pfam" id="PF00505">
    <property type="entry name" value="HMG_box"/>
    <property type="match status" value="1"/>
</dbReference>
<accession>G2XFN7</accession>
<dbReference type="InterPro" id="IPR009071">
    <property type="entry name" value="HMG_box_dom"/>
</dbReference>
<dbReference type="PANTHER" id="PTHR46040">
    <property type="entry name" value="HIGH MOBILITY GROUP PROTEIN 2"/>
    <property type="match status" value="1"/>
</dbReference>
<feature type="domain" description="HMG box" evidence="5">
    <location>
        <begin position="116"/>
        <end position="182"/>
    </location>
</feature>
<evidence type="ECO:0000256" key="4">
    <source>
        <dbReference type="SAM" id="MobiDB-lite"/>
    </source>
</evidence>
<reference evidence="6 7" key="1">
    <citation type="submission" date="2008-03" db="EMBL/GenBank/DDBJ databases">
        <title>The Genome Sequence of Verticillium dahliae VdLs.17.</title>
        <authorList>
            <consortium name="The Broad Institute Genome Sequencing Platform"/>
            <person name="Ma L.-J.J."/>
            <person name="Klosterman S.J."/>
            <person name="Subbarao K."/>
            <person name="Dobinson K."/>
            <person name="Veronese P."/>
            <person name="Kang S."/>
            <person name="Gold S.E."/>
            <person name="Young S."/>
            <person name="Jaffe D."/>
            <person name="Gnerre S."/>
            <person name="Berlin A."/>
            <person name="Heiman D."/>
            <person name="Hepburn T."/>
            <person name="Sykes S."/>
            <person name="Alvarado L."/>
            <person name="Kodira C.D."/>
            <person name="Lander E."/>
            <person name="Galagan J."/>
            <person name="Nusbaum C."/>
            <person name="Birren B."/>
        </authorList>
    </citation>
    <scope>NUCLEOTIDE SEQUENCE [LARGE SCALE GENOMIC DNA]</scope>
    <source>
        <strain evidence="7">VdLs.17 / ATCC MYA-4575 / FGSC 10137</strain>
    </source>
</reference>
<dbReference type="PANTHER" id="PTHR46040:SF3">
    <property type="entry name" value="HIGH MOBILITY GROUP PROTEIN 2"/>
    <property type="match status" value="1"/>
</dbReference>
<evidence type="ECO:0000256" key="2">
    <source>
        <dbReference type="ARBA" id="ARBA00023242"/>
    </source>
</evidence>
<dbReference type="OMA" id="RHMKTEQ"/>
<evidence type="ECO:0000313" key="7">
    <source>
        <dbReference type="Proteomes" id="UP000001611"/>
    </source>
</evidence>
<feature type="compositionally biased region" description="Low complexity" evidence="4">
    <location>
        <begin position="465"/>
        <end position="485"/>
    </location>
</feature>
<protein>
    <recommendedName>
        <fullName evidence="5">HMG box domain-containing protein</fullName>
    </recommendedName>
</protein>
<feature type="DNA-binding region" description="HMG box" evidence="3">
    <location>
        <begin position="116"/>
        <end position="182"/>
    </location>
</feature>
<dbReference type="eggNOG" id="KOG0381">
    <property type="taxonomic scope" value="Eukaryota"/>
</dbReference>
<dbReference type="InterPro" id="IPR013761">
    <property type="entry name" value="SAM/pointed_sf"/>
</dbReference>
<keyword evidence="7" id="KW-1185">Reference proteome</keyword>
<dbReference type="GO" id="GO:0010468">
    <property type="term" value="P:regulation of gene expression"/>
    <property type="evidence" value="ECO:0007669"/>
    <property type="project" value="TreeGrafter"/>
</dbReference>
<dbReference type="GO" id="GO:0003677">
    <property type="term" value="F:DNA binding"/>
    <property type="evidence" value="ECO:0007669"/>
    <property type="project" value="UniProtKB-UniRule"/>
</dbReference>
<evidence type="ECO:0000256" key="1">
    <source>
        <dbReference type="ARBA" id="ARBA00023125"/>
    </source>
</evidence>
<keyword evidence="1 3" id="KW-0238">DNA-binding</keyword>
<dbReference type="InterPro" id="IPR036910">
    <property type="entry name" value="HMG_box_dom_sf"/>
</dbReference>